<dbReference type="AlphaFoldDB" id="A0A4R2LP59"/>
<evidence type="ECO:0000313" key="2">
    <source>
        <dbReference type="EMBL" id="TCO94337.1"/>
    </source>
</evidence>
<keyword evidence="1" id="KW-1133">Transmembrane helix</keyword>
<evidence type="ECO:0000256" key="1">
    <source>
        <dbReference type="SAM" id="Phobius"/>
    </source>
</evidence>
<sequence length="44" mass="5001">MSSPLLDLIPKVSGVILAVIPECFIFDIAWYWIFLINARGLSYD</sequence>
<keyword evidence="1" id="KW-0472">Membrane</keyword>
<reference evidence="2 3" key="1">
    <citation type="submission" date="2019-03" db="EMBL/GenBank/DDBJ databases">
        <title>Genomic Encyclopedia of Type Strains, Phase IV (KMG-IV): sequencing the most valuable type-strain genomes for metagenomic binning, comparative biology and taxonomic classification.</title>
        <authorList>
            <person name="Goeker M."/>
        </authorList>
    </citation>
    <scope>NUCLEOTIDE SEQUENCE [LARGE SCALE GENOMIC DNA]</scope>
    <source>
        <strain evidence="2 3">DSM 23917</strain>
    </source>
</reference>
<name>A0A4R2LP59_9BACE</name>
<proteinExistence type="predicted"/>
<keyword evidence="1" id="KW-0812">Transmembrane</keyword>
<dbReference type="EMBL" id="SLXB01000005">
    <property type="protein sequence ID" value="TCO94337.1"/>
    <property type="molecule type" value="Genomic_DNA"/>
</dbReference>
<dbReference type="Proteomes" id="UP000295600">
    <property type="component" value="Unassembled WGS sequence"/>
</dbReference>
<organism evidence="2 3">
    <name type="scientific">Prevotella heparinolytica</name>
    <dbReference type="NCBI Taxonomy" id="28113"/>
    <lineage>
        <taxon>Bacteria</taxon>
        <taxon>Pseudomonadati</taxon>
        <taxon>Bacteroidota</taxon>
        <taxon>Bacteroidia</taxon>
        <taxon>Bacteroidales</taxon>
        <taxon>Bacteroidaceae</taxon>
        <taxon>Bacteroides</taxon>
    </lineage>
</organism>
<gene>
    <name evidence="2" type="ORF">EV202_10536</name>
</gene>
<feature type="transmembrane region" description="Helical" evidence="1">
    <location>
        <begin position="12"/>
        <end position="34"/>
    </location>
</feature>
<evidence type="ECO:0000313" key="3">
    <source>
        <dbReference type="Proteomes" id="UP000295600"/>
    </source>
</evidence>
<protein>
    <submittedName>
        <fullName evidence="2">Uncharacterized protein</fullName>
    </submittedName>
</protein>
<comment type="caution">
    <text evidence="2">The sequence shown here is derived from an EMBL/GenBank/DDBJ whole genome shotgun (WGS) entry which is preliminary data.</text>
</comment>
<accession>A0A4R2LP59</accession>